<protein>
    <submittedName>
        <fullName evidence="2">Membrane protein YedE/YeeE</fullName>
    </submittedName>
</protein>
<comment type="caution">
    <text evidence="2">The sequence shown here is derived from an EMBL/GenBank/DDBJ whole genome shotgun (WGS) entry which is preliminary data.</text>
</comment>
<keyword evidence="1" id="KW-1133">Transmembrane helix</keyword>
<gene>
    <name evidence="2" type="ORF">JOD01_001929</name>
</gene>
<keyword evidence="1" id="KW-0472">Membrane</keyword>
<dbReference type="AlphaFoldDB" id="A0A939BPC9"/>
<accession>A0A939BPC9</accession>
<feature type="transmembrane region" description="Helical" evidence="1">
    <location>
        <begin position="53"/>
        <end position="76"/>
    </location>
</feature>
<dbReference type="RefSeq" id="WP_204518075.1">
    <property type="nucleotide sequence ID" value="NZ_BAABIN010000020.1"/>
</dbReference>
<evidence type="ECO:0000256" key="1">
    <source>
        <dbReference type="SAM" id="Phobius"/>
    </source>
</evidence>
<reference evidence="2" key="1">
    <citation type="submission" date="2021-01" db="EMBL/GenBank/DDBJ databases">
        <title>Genomic Encyclopedia of Type Strains, Phase IV (KMG-IV): sequencing the most valuable type-strain genomes for metagenomic binning, comparative biology and taxonomic classification.</title>
        <authorList>
            <person name="Goeker M."/>
        </authorList>
    </citation>
    <scope>NUCLEOTIDE SEQUENCE</scope>
    <source>
        <strain evidence="2">DSM 25523</strain>
    </source>
</reference>
<feature type="transmembrane region" description="Helical" evidence="1">
    <location>
        <begin position="20"/>
        <end position="41"/>
    </location>
</feature>
<proteinExistence type="predicted"/>
<evidence type="ECO:0000313" key="2">
    <source>
        <dbReference type="EMBL" id="MBM7590325.1"/>
    </source>
</evidence>
<evidence type="ECO:0000313" key="3">
    <source>
        <dbReference type="Proteomes" id="UP000717624"/>
    </source>
</evidence>
<dbReference type="Proteomes" id="UP000717624">
    <property type="component" value="Unassembled WGS sequence"/>
</dbReference>
<organism evidence="2 3">
    <name type="scientific">Brevibacillus fulvus</name>
    <dbReference type="NCBI Taxonomy" id="1125967"/>
    <lineage>
        <taxon>Bacteria</taxon>
        <taxon>Bacillati</taxon>
        <taxon>Bacillota</taxon>
        <taxon>Bacilli</taxon>
        <taxon>Bacillales</taxon>
        <taxon>Paenibacillaceae</taxon>
        <taxon>Brevibacillus</taxon>
    </lineage>
</organism>
<sequence length="87" mass="9652">MSQYIHSLKNAMMRNDGHRVAAIMQVLAWISLIAGIFVSFYHGSDFSDQNLGLMVGIGMVIAGMQIFGVGTFVHLLHSKEENDRRNG</sequence>
<keyword evidence="3" id="KW-1185">Reference proteome</keyword>
<keyword evidence="1" id="KW-0812">Transmembrane</keyword>
<dbReference type="EMBL" id="JAFBEB010000005">
    <property type="protein sequence ID" value="MBM7590325.1"/>
    <property type="molecule type" value="Genomic_DNA"/>
</dbReference>
<name>A0A939BPC9_9BACL</name>